<reference evidence="1" key="1">
    <citation type="submission" date="2021-06" db="EMBL/GenBank/DDBJ databases">
        <authorList>
            <person name="Hodson N. C."/>
            <person name="Mongue J. A."/>
            <person name="Jaron S. K."/>
        </authorList>
    </citation>
    <scope>NUCLEOTIDE SEQUENCE</scope>
</reference>
<dbReference type="AlphaFoldDB" id="A0A8J2KUW2"/>
<protein>
    <submittedName>
        <fullName evidence="1">Uncharacterized protein</fullName>
    </submittedName>
</protein>
<evidence type="ECO:0000313" key="2">
    <source>
        <dbReference type="Proteomes" id="UP000708208"/>
    </source>
</evidence>
<dbReference type="EMBL" id="CAJVCH010502123">
    <property type="protein sequence ID" value="CAG7821165.1"/>
    <property type="molecule type" value="Genomic_DNA"/>
</dbReference>
<organism evidence="1 2">
    <name type="scientific">Allacma fusca</name>
    <dbReference type="NCBI Taxonomy" id="39272"/>
    <lineage>
        <taxon>Eukaryota</taxon>
        <taxon>Metazoa</taxon>
        <taxon>Ecdysozoa</taxon>
        <taxon>Arthropoda</taxon>
        <taxon>Hexapoda</taxon>
        <taxon>Collembola</taxon>
        <taxon>Symphypleona</taxon>
        <taxon>Sminthuridae</taxon>
        <taxon>Allacma</taxon>
    </lineage>
</organism>
<name>A0A8J2KUW2_9HEXA</name>
<evidence type="ECO:0000313" key="1">
    <source>
        <dbReference type="EMBL" id="CAG7821165.1"/>
    </source>
</evidence>
<proteinExistence type="predicted"/>
<accession>A0A8J2KUW2</accession>
<gene>
    <name evidence="1" type="ORF">AFUS01_LOCUS31518</name>
</gene>
<dbReference type="Proteomes" id="UP000708208">
    <property type="component" value="Unassembled WGS sequence"/>
</dbReference>
<keyword evidence="2" id="KW-1185">Reference proteome</keyword>
<sequence length="74" mass="8713">MTRNFNCSLKAVNLMLRLNSLVFRRVLHYWEGLKEALLFRFLEKSGRLHGWIPSEKTNNYCSSVDKESSHPSQK</sequence>
<comment type="caution">
    <text evidence="1">The sequence shown here is derived from an EMBL/GenBank/DDBJ whole genome shotgun (WGS) entry which is preliminary data.</text>
</comment>